<protein>
    <submittedName>
        <fullName evidence="1">Uncharacterized protein</fullName>
    </submittedName>
</protein>
<proteinExistence type="predicted"/>
<evidence type="ECO:0000313" key="1">
    <source>
        <dbReference type="EMBL" id="KRX95699.1"/>
    </source>
</evidence>
<gene>
    <name evidence="1" type="ORF">T4E_12350</name>
</gene>
<reference evidence="1 2" key="1">
    <citation type="submission" date="2015-01" db="EMBL/GenBank/DDBJ databases">
        <title>Evolution of Trichinella species and genotypes.</title>
        <authorList>
            <person name="Korhonen P.K."/>
            <person name="Edoardo P."/>
            <person name="Giuseppe L.R."/>
            <person name="Gasser R.B."/>
        </authorList>
    </citation>
    <scope>NUCLEOTIDE SEQUENCE [LARGE SCALE GENOMIC DNA]</scope>
    <source>
        <strain evidence="1">ISS141</strain>
    </source>
</reference>
<evidence type="ECO:0000313" key="2">
    <source>
        <dbReference type="Proteomes" id="UP000054815"/>
    </source>
</evidence>
<name>A0A0V0Y5Z7_TRIPS</name>
<dbReference type="Proteomes" id="UP000054815">
    <property type="component" value="Unassembled WGS sequence"/>
</dbReference>
<dbReference type="AlphaFoldDB" id="A0A0V0Y5Z7"/>
<accession>A0A0V0Y5Z7</accession>
<sequence length="70" mass="7916">MPGHSFVQSCHSLMPSCPVRLAIQRAVSETDQWLQSTTTNFPGGIIGLQFQRYITDRRTPNCQVSVLFVY</sequence>
<dbReference type="EMBL" id="JYDU01000052">
    <property type="protein sequence ID" value="KRX95699.1"/>
    <property type="molecule type" value="Genomic_DNA"/>
</dbReference>
<organism evidence="1 2">
    <name type="scientific">Trichinella pseudospiralis</name>
    <name type="common">Parasitic roundworm</name>
    <dbReference type="NCBI Taxonomy" id="6337"/>
    <lineage>
        <taxon>Eukaryota</taxon>
        <taxon>Metazoa</taxon>
        <taxon>Ecdysozoa</taxon>
        <taxon>Nematoda</taxon>
        <taxon>Enoplea</taxon>
        <taxon>Dorylaimia</taxon>
        <taxon>Trichinellida</taxon>
        <taxon>Trichinellidae</taxon>
        <taxon>Trichinella</taxon>
    </lineage>
</organism>
<comment type="caution">
    <text evidence="1">The sequence shown here is derived from an EMBL/GenBank/DDBJ whole genome shotgun (WGS) entry which is preliminary data.</text>
</comment>